<dbReference type="CDD" id="cd20293">
    <property type="entry name" value="cupin_HutD_N"/>
    <property type="match status" value="1"/>
</dbReference>
<comment type="caution">
    <text evidence="1">The sequence shown here is derived from an EMBL/GenBank/DDBJ whole genome shotgun (WGS) entry which is preliminary data.</text>
</comment>
<dbReference type="Pfam" id="PF05962">
    <property type="entry name" value="HutD"/>
    <property type="match status" value="1"/>
</dbReference>
<evidence type="ECO:0000313" key="2">
    <source>
        <dbReference type="Proteomes" id="UP000216429"/>
    </source>
</evidence>
<organism evidence="1 2">
    <name type="scientific">Bordetella genomosp. 12</name>
    <dbReference type="NCBI Taxonomy" id="463035"/>
    <lineage>
        <taxon>Bacteria</taxon>
        <taxon>Pseudomonadati</taxon>
        <taxon>Pseudomonadota</taxon>
        <taxon>Betaproteobacteria</taxon>
        <taxon>Burkholderiales</taxon>
        <taxon>Alcaligenaceae</taxon>
        <taxon>Bordetella</taxon>
    </lineage>
</organism>
<evidence type="ECO:0000313" key="1">
    <source>
        <dbReference type="EMBL" id="OZI78008.1"/>
    </source>
</evidence>
<sequence length="195" mass="20163">MTLHFFDTATVAATPWRNGGGTTRELACFPAGAAMDNFAWRISIADIAADGPFSAFPGVDRVITLLDGDGVRLSTADGQLDHRLDTPLAPFAFAGEAPIVSTLLGGHTRDFNVMTRRQGWQAEVSILRSAATLAACDGGLLYACGGSWAVNDTAALQAGQGAYWTARAVCVALAPASPDAALIAVRLIRVAGASA</sequence>
<dbReference type="InterPro" id="IPR010282">
    <property type="entry name" value="Uncharacterised_HutD/Ves"/>
</dbReference>
<dbReference type="InterPro" id="IPR011051">
    <property type="entry name" value="RmlC_Cupin_sf"/>
</dbReference>
<dbReference type="Proteomes" id="UP000216429">
    <property type="component" value="Unassembled WGS sequence"/>
</dbReference>
<reference evidence="2" key="1">
    <citation type="submission" date="2017-05" db="EMBL/GenBank/DDBJ databases">
        <title>Complete and WGS of Bordetella genogroups.</title>
        <authorList>
            <person name="Spilker T."/>
            <person name="Lipuma J."/>
        </authorList>
    </citation>
    <scope>NUCLEOTIDE SEQUENCE [LARGE SCALE GENOMIC DNA]</scope>
    <source>
        <strain evidence="2">AU6712</strain>
    </source>
</reference>
<accession>A0A261VV84</accession>
<dbReference type="SUPFAM" id="SSF51182">
    <property type="entry name" value="RmlC-like cupins"/>
    <property type="match status" value="1"/>
</dbReference>
<gene>
    <name evidence="1" type="ORF">CAL22_03740</name>
</gene>
<dbReference type="OrthoDB" id="9800082at2"/>
<dbReference type="AlphaFoldDB" id="A0A261VV84"/>
<dbReference type="Gene3D" id="2.60.120.10">
    <property type="entry name" value="Jelly Rolls"/>
    <property type="match status" value="1"/>
</dbReference>
<dbReference type="PANTHER" id="PTHR37943">
    <property type="entry name" value="PROTEIN VES"/>
    <property type="match status" value="1"/>
</dbReference>
<protein>
    <submittedName>
        <fullName evidence="1">Histidine utilization protein HutD</fullName>
    </submittedName>
</protein>
<keyword evidence="2" id="KW-1185">Reference proteome</keyword>
<name>A0A261VV84_9BORD</name>
<dbReference type="EMBL" id="NEVU01000001">
    <property type="protein sequence ID" value="OZI78008.1"/>
    <property type="molecule type" value="Genomic_DNA"/>
</dbReference>
<dbReference type="RefSeq" id="WP_094811109.1">
    <property type="nucleotide sequence ID" value="NZ_NEVU01000001.1"/>
</dbReference>
<dbReference type="InterPro" id="IPR014710">
    <property type="entry name" value="RmlC-like_jellyroll"/>
</dbReference>
<dbReference type="PANTHER" id="PTHR37943:SF1">
    <property type="entry name" value="PROTEIN VES"/>
    <property type="match status" value="1"/>
</dbReference>
<proteinExistence type="predicted"/>